<dbReference type="AlphaFoldDB" id="G9NYM6"/>
<reference evidence="2 3" key="1">
    <citation type="journal article" date="2011" name="Genome Biol.">
        <title>Comparative genome sequence analysis underscores mycoparasitism as the ancestral life style of Trichoderma.</title>
        <authorList>
            <person name="Kubicek C.P."/>
            <person name="Herrera-Estrella A."/>
            <person name="Seidl-Seiboth V."/>
            <person name="Martinez D.A."/>
            <person name="Druzhinina I.S."/>
            <person name="Thon M."/>
            <person name="Zeilinger S."/>
            <person name="Casas-Flores S."/>
            <person name="Horwitz B.A."/>
            <person name="Mukherjee P.K."/>
            <person name="Mukherjee M."/>
            <person name="Kredics L."/>
            <person name="Alcaraz L.D."/>
            <person name="Aerts A."/>
            <person name="Antal Z."/>
            <person name="Atanasova L."/>
            <person name="Cervantes-Badillo M.G."/>
            <person name="Challacombe J."/>
            <person name="Chertkov O."/>
            <person name="McCluskey K."/>
            <person name="Coulpier F."/>
            <person name="Deshpande N."/>
            <person name="von Doehren H."/>
            <person name="Ebbole D.J."/>
            <person name="Esquivel-Naranjo E.U."/>
            <person name="Fekete E."/>
            <person name="Flipphi M."/>
            <person name="Glaser F."/>
            <person name="Gomez-Rodriguez E.Y."/>
            <person name="Gruber S."/>
            <person name="Han C."/>
            <person name="Henrissat B."/>
            <person name="Hermosa R."/>
            <person name="Hernandez-Onate M."/>
            <person name="Karaffa L."/>
            <person name="Kosti I."/>
            <person name="Le Crom S."/>
            <person name="Lindquist E."/>
            <person name="Lucas S."/>
            <person name="Luebeck M."/>
            <person name="Luebeck P.S."/>
            <person name="Margeot A."/>
            <person name="Metz B."/>
            <person name="Misra M."/>
            <person name="Nevalainen H."/>
            <person name="Omann M."/>
            <person name="Packer N."/>
            <person name="Perrone G."/>
            <person name="Uresti-Rivera E.E."/>
            <person name="Salamov A."/>
            <person name="Schmoll M."/>
            <person name="Seiboth B."/>
            <person name="Shapiro H."/>
            <person name="Sukno S."/>
            <person name="Tamayo-Ramos J.A."/>
            <person name="Tisch D."/>
            <person name="Wiest A."/>
            <person name="Wilkinson H.H."/>
            <person name="Zhang M."/>
            <person name="Coutinho P.M."/>
            <person name="Kenerley C.M."/>
            <person name="Monte E."/>
            <person name="Baker S.E."/>
            <person name="Grigoriev I.V."/>
        </authorList>
    </citation>
    <scope>NUCLEOTIDE SEQUENCE [LARGE SCALE GENOMIC DNA]</scope>
    <source>
        <strain evidence="3">ATCC 20476 / IMI 206040</strain>
    </source>
</reference>
<proteinExistence type="predicted"/>
<protein>
    <submittedName>
        <fullName evidence="2">Uncharacterized protein</fullName>
    </submittedName>
</protein>
<dbReference type="HOGENOM" id="CLU_2831502_0_0_1"/>
<organism evidence="2 3">
    <name type="scientific">Hypocrea atroviridis (strain ATCC 20476 / IMI 206040)</name>
    <name type="common">Trichoderma atroviride</name>
    <dbReference type="NCBI Taxonomy" id="452589"/>
    <lineage>
        <taxon>Eukaryota</taxon>
        <taxon>Fungi</taxon>
        <taxon>Dikarya</taxon>
        <taxon>Ascomycota</taxon>
        <taxon>Pezizomycotina</taxon>
        <taxon>Sordariomycetes</taxon>
        <taxon>Hypocreomycetidae</taxon>
        <taxon>Hypocreales</taxon>
        <taxon>Hypocreaceae</taxon>
        <taxon>Trichoderma</taxon>
    </lineage>
</organism>
<evidence type="ECO:0000256" key="1">
    <source>
        <dbReference type="SAM" id="Phobius"/>
    </source>
</evidence>
<evidence type="ECO:0000313" key="2">
    <source>
        <dbReference type="EMBL" id="EHK43700.1"/>
    </source>
</evidence>
<sequence length="66" mass="7602">MDHIKLTSPHDTVNNPYLAAFLFSIRNPFLLLLFGLLDIHIQACAKRTLFAKLVQKWHFGPPSRMP</sequence>
<dbReference type="EMBL" id="ABDG02000025">
    <property type="protein sequence ID" value="EHK43700.1"/>
    <property type="molecule type" value="Genomic_DNA"/>
</dbReference>
<keyword evidence="1" id="KW-0472">Membrane</keyword>
<evidence type="ECO:0000313" key="3">
    <source>
        <dbReference type="Proteomes" id="UP000005426"/>
    </source>
</evidence>
<gene>
    <name evidence="2" type="ORF">TRIATDRAFT_257502</name>
</gene>
<name>G9NYM6_HYPAI</name>
<comment type="caution">
    <text evidence="2">The sequence shown here is derived from an EMBL/GenBank/DDBJ whole genome shotgun (WGS) entry which is preliminary data.</text>
</comment>
<accession>G9NYM6</accession>
<feature type="transmembrane region" description="Helical" evidence="1">
    <location>
        <begin position="17"/>
        <end position="37"/>
    </location>
</feature>
<keyword evidence="1" id="KW-1133">Transmembrane helix</keyword>
<keyword evidence="1" id="KW-0812">Transmembrane</keyword>
<dbReference type="Proteomes" id="UP000005426">
    <property type="component" value="Unassembled WGS sequence"/>
</dbReference>
<keyword evidence="3" id="KW-1185">Reference proteome</keyword>